<comment type="caution">
    <text evidence="1">The sequence shown here is derived from an EMBL/GenBank/DDBJ whole genome shotgun (WGS) entry which is preliminary data.</text>
</comment>
<organism evidence="1 2">
    <name type="scientific">Sphaerodactylus townsendi</name>
    <dbReference type="NCBI Taxonomy" id="933632"/>
    <lineage>
        <taxon>Eukaryota</taxon>
        <taxon>Metazoa</taxon>
        <taxon>Chordata</taxon>
        <taxon>Craniata</taxon>
        <taxon>Vertebrata</taxon>
        <taxon>Euteleostomi</taxon>
        <taxon>Lepidosauria</taxon>
        <taxon>Squamata</taxon>
        <taxon>Bifurcata</taxon>
        <taxon>Gekkota</taxon>
        <taxon>Sphaerodactylidae</taxon>
        <taxon>Sphaerodactylus</taxon>
    </lineage>
</organism>
<evidence type="ECO:0000313" key="1">
    <source>
        <dbReference type="EMBL" id="KAH8013646.1"/>
    </source>
</evidence>
<dbReference type="EMBL" id="CM037615">
    <property type="protein sequence ID" value="KAH8013646.1"/>
    <property type="molecule type" value="Genomic_DNA"/>
</dbReference>
<sequence length="783" mass="85716">MMSRPQIIHSGHFMVSEPHIEPEPDPDPEGVLGPSGPVVPGLPEPGEKSSPGLVAAGESGGGTPKGCGTTYDFDMVNEGTCQIYRYGPRSTGALNIDSSLTKLFECMTLAYSGKIVSPKWKTFKGLKLLQRDKIRLNNAIWRAWYLQYVEKRQNPVCSFVTPLEFNDVDEHRKLEAVIMEGKYWKRQIGAVIREYHKWRTFIPKQRTFFHTRAQEKIDKPVYDPIQQEVAADVSGVQQYNEMAGGCPMDLDPLHDLDALLDTIFSSRNLYGGSNLRGFGHQDNADMIQPTLTQLHPIFGEEFMDTLDPIPDFITSCRPHPTVQTQTLLTDATTALSQCDADVPHIATDLKELPVPGGSLMPIPISLNMEPPQPMNGQQTFLPLFPTSPVRISSPPTPQILHIQPQTTVVFSVIPHTGSEKPSSSSLSTSTGTFAVPTAASPAKGGRGRRLQWIAPAPSSSHKTVLPSTSLTCLLASGPTSLPLTPVMNSTQVCGTPDLPANVMLSSASGTERSPPVAGTASPDVGSKAKETENKGVHNPPEISRRCTAKRSRRSTFASSDYTRRMVISSGFDTLASLVLPGSDQRSTKLSKAVLLQKSVTYVGRLQQEHRQARATVERLRSEVEELSTAIDEFQRQLPPSGVPVLAPQSDQPSQLYEDYVRLRTSQDWRFWLFSVVIKPLFESYTRTVGTGSIKDFCQSVLSWLEQHCTLPILRPAISGSLLQLSKITSILTQPAQLPEQALRAISCPPLVPVIQPYAAPETSKNASSQNSNSGIPLSCKAEH</sequence>
<protein>
    <submittedName>
        <fullName evidence="1">Uncharacterized protein</fullName>
    </submittedName>
</protein>
<accession>A0ACB8G1Q4</accession>
<name>A0ACB8G1Q4_9SAUR</name>
<evidence type="ECO:0000313" key="2">
    <source>
        <dbReference type="Proteomes" id="UP000827872"/>
    </source>
</evidence>
<keyword evidence="2" id="KW-1185">Reference proteome</keyword>
<dbReference type="Proteomes" id="UP000827872">
    <property type="component" value="Linkage Group LG02"/>
</dbReference>
<reference evidence="1" key="1">
    <citation type="submission" date="2021-08" db="EMBL/GenBank/DDBJ databases">
        <title>The first chromosome-level gecko genome reveals the dynamic sex chromosomes of Neotropical dwarf geckos (Sphaerodactylidae: Sphaerodactylus).</title>
        <authorList>
            <person name="Pinto B.J."/>
            <person name="Keating S.E."/>
            <person name="Gamble T."/>
        </authorList>
    </citation>
    <scope>NUCLEOTIDE SEQUENCE</scope>
    <source>
        <strain evidence="1">TG3544</strain>
    </source>
</reference>
<proteinExistence type="predicted"/>
<gene>
    <name evidence="1" type="ORF">K3G42_020986</name>
</gene>